<gene>
    <name evidence="1" type="ORF">PLEPLA_LOCUS26303</name>
</gene>
<evidence type="ECO:0000313" key="2">
    <source>
        <dbReference type="Proteomes" id="UP001153269"/>
    </source>
</evidence>
<dbReference type="AlphaFoldDB" id="A0A9N7YUX0"/>
<accession>A0A9N7YUX0</accession>
<dbReference type="Proteomes" id="UP001153269">
    <property type="component" value="Unassembled WGS sequence"/>
</dbReference>
<comment type="caution">
    <text evidence="1">The sequence shown here is derived from an EMBL/GenBank/DDBJ whole genome shotgun (WGS) entry which is preliminary data.</text>
</comment>
<protein>
    <submittedName>
        <fullName evidence="1">Uncharacterized protein</fullName>
    </submittedName>
</protein>
<organism evidence="1 2">
    <name type="scientific">Pleuronectes platessa</name>
    <name type="common">European plaice</name>
    <dbReference type="NCBI Taxonomy" id="8262"/>
    <lineage>
        <taxon>Eukaryota</taxon>
        <taxon>Metazoa</taxon>
        <taxon>Chordata</taxon>
        <taxon>Craniata</taxon>
        <taxon>Vertebrata</taxon>
        <taxon>Euteleostomi</taxon>
        <taxon>Actinopterygii</taxon>
        <taxon>Neopterygii</taxon>
        <taxon>Teleostei</taxon>
        <taxon>Neoteleostei</taxon>
        <taxon>Acanthomorphata</taxon>
        <taxon>Carangaria</taxon>
        <taxon>Pleuronectiformes</taxon>
        <taxon>Pleuronectoidei</taxon>
        <taxon>Pleuronectidae</taxon>
        <taxon>Pleuronectes</taxon>
    </lineage>
</organism>
<reference evidence="1" key="1">
    <citation type="submission" date="2020-03" db="EMBL/GenBank/DDBJ databases">
        <authorList>
            <person name="Weist P."/>
        </authorList>
    </citation>
    <scope>NUCLEOTIDE SEQUENCE</scope>
</reference>
<dbReference type="EMBL" id="CADEAL010002146">
    <property type="protein sequence ID" value="CAB1438363.1"/>
    <property type="molecule type" value="Genomic_DNA"/>
</dbReference>
<proteinExistence type="predicted"/>
<keyword evidence="2" id="KW-1185">Reference proteome</keyword>
<sequence length="80" mass="9026">MEKNGSQYPKDATCPAFEQDGVRLTQRGGCAGRKDKLHNMPVLRPENCKSTLHPYMCLRMSCLVRPAPSTAWKSMPLYLI</sequence>
<evidence type="ECO:0000313" key="1">
    <source>
        <dbReference type="EMBL" id="CAB1438363.1"/>
    </source>
</evidence>
<name>A0A9N7YUX0_PLEPL</name>